<dbReference type="GO" id="GO:1990115">
    <property type="term" value="P:RNA polymerase III assembly"/>
    <property type="evidence" value="ECO:0007669"/>
    <property type="project" value="TreeGrafter"/>
</dbReference>
<evidence type="ECO:0000256" key="1">
    <source>
        <dbReference type="ARBA" id="ARBA00010048"/>
    </source>
</evidence>
<keyword evidence="2" id="KW-0143">Chaperone</keyword>
<evidence type="ECO:0000313" key="5">
    <source>
        <dbReference type="Proteomes" id="UP000242287"/>
    </source>
</evidence>
<dbReference type="GO" id="GO:0006457">
    <property type="term" value="P:protein folding"/>
    <property type="evidence" value="ECO:0007669"/>
    <property type="project" value="InterPro"/>
</dbReference>
<dbReference type="EMBL" id="KZ302037">
    <property type="protein sequence ID" value="PFH49183.1"/>
    <property type="molecule type" value="Genomic_DNA"/>
</dbReference>
<dbReference type="AlphaFoldDB" id="A0A2A9NND5"/>
<reference evidence="4 5" key="1">
    <citation type="submission" date="2014-02" db="EMBL/GenBank/DDBJ databases">
        <title>Transposable element dynamics among asymbiotic and ectomycorrhizal Amanita fungi.</title>
        <authorList>
            <consortium name="DOE Joint Genome Institute"/>
            <person name="Hess J."/>
            <person name="Skrede I."/>
            <person name="Wolfe B."/>
            <person name="LaButti K."/>
            <person name="Ohm R.A."/>
            <person name="Grigoriev I.V."/>
            <person name="Pringle A."/>
        </authorList>
    </citation>
    <scope>NUCLEOTIDE SEQUENCE [LARGE SCALE GENOMIC DNA]</scope>
    <source>
        <strain evidence="4 5">SKay4041</strain>
    </source>
</reference>
<name>A0A2A9NND5_9AGAR</name>
<dbReference type="GO" id="GO:1990114">
    <property type="term" value="P:RNA polymerase II core complex assembly"/>
    <property type="evidence" value="ECO:0007669"/>
    <property type="project" value="TreeGrafter"/>
</dbReference>
<dbReference type="InterPro" id="IPR009053">
    <property type="entry name" value="Prefoldin"/>
</dbReference>
<dbReference type="Pfam" id="PF02996">
    <property type="entry name" value="Prefoldin"/>
    <property type="match status" value="1"/>
</dbReference>
<feature type="coiled-coil region" evidence="3">
    <location>
        <begin position="112"/>
        <end position="139"/>
    </location>
</feature>
<accession>A0A2A9NND5</accession>
<dbReference type="GO" id="GO:0051082">
    <property type="term" value="F:unfolded protein binding"/>
    <property type="evidence" value="ECO:0007669"/>
    <property type="project" value="InterPro"/>
</dbReference>
<evidence type="ECO:0000256" key="2">
    <source>
        <dbReference type="ARBA" id="ARBA00023186"/>
    </source>
</evidence>
<keyword evidence="3" id="KW-0175">Coiled coil</keyword>
<proteinExistence type="inferred from homology"/>
<dbReference type="Proteomes" id="UP000242287">
    <property type="component" value="Unassembled WGS sequence"/>
</dbReference>
<dbReference type="GO" id="GO:1990113">
    <property type="term" value="P:RNA polymerase I assembly"/>
    <property type="evidence" value="ECO:0007669"/>
    <property type="project" value="TreeGrafter"/>
</dbReference>
<dbReference type="PANTHER" id="PTHR12674">
    <property type="entry name" value="PREFOLDIN SUBUNIT 5"/>
    <property type="match status" value="1"/>
</dbReference>
<dbReference type="InterPro" id="IPR004127">
    <property type="entry name" value="Prefoldin_subunit_alpha"/>
</dbReference>
<gene>
    <name evidence="4" type="ORF">AMATHDRAFT_63693</name>
</gene>
<dbReference type="GO" id="GO:0016272">
    <property type="term" value="C:prefoldin complex"/>
    <property type="evidence" value="ECO:0007669"/>
    <property type="project" value="InterPro"/>
</dbReference>
<keyword evidence="5" id="KW-1185">Reference proteome</keyword>
<dbReference type="Gene3D" id="1.10.287.370">
    <property type="match status" value="1"/>
</dbReference>
<feature type="coiled-coil region" evidence="3">
    <location>
        <begin position="10"/>
        <end position="61"/>
    </location>
</feature>
<dbReference type="GO" id="GO:0005737">
    <property type="term" value="C:cytoplasm"/>
    <property type="evidence" value="ECO:0007669"/>
    <property type="project" value="TreeGrafter"/>
</dbReference>
<protein>
    <recommendedName>
        <fullName evidence="6">Prefoldin subunit 5</fullName>
    </recommendedName>
</protein>
<dbReference type="FunFam" id="1.10.287.370:FF:000004">
    <property type="entry name" value="Probable prefoldin subunit 5"/>
    <property type="match status" value="1"/>
</dbReference>
<dbReference type="NCBIfam" id="TIGR00293">
    <property type="entry name" value="prefoldin subunit alpha"/>
    <property type="match status" value="1"/>
</dbReference>
<dbReference type="HAMAP" id="MF_00308">
    <property type="entry name" value="PfdA"/>
    <property type="match status" value="1"/>
</dbReference>
<comment type="similarity">
    <text evidence="1">Belongs to the prefoldin subunit alpha family.</text>
</comment>
<dbReference type="OrthoDB" id="10267474at2759"/>
<dbReference type="CDD" id="cd23157">
    <property type="entry name" value="Prefoldin_5"/>
    <property type="match status" value="1"/>
</dbReference>
<organism evidence="4 5">
    <name type="scientific">Amanita thiersii Skay4041</name>
    <dbReference type="NCBI Taxonomy" id="703135"/>
    <lineage>
        <taxon>Eukaryota</taxon>
        <taxon>Fungi</taxon>
        <taxon>Dikarya</taxon>
        <taxon>Basidiomycota</taxon>
        <taxon>Agaricomycotina</taxon>
        <taxon>Agaricomycetes</taxon>
        <taxon>Agaricomycetidae</taxon>
        <taxon>Agaricales</taxon>
        <taxon>Pluteineae</taxon>
        <taxon>Amanitaceae</taxon>
        <taxon>Amanita</taxon>
    </lineage>
</organism>
<evidence type="ECO:0000256" key="3">
    <source>
        <dbReference type="SAM" id="Coils"/>
    </source>
</evidence>
<evidence type="ECO:0000313" key="4">
    <source>
        <dbReference type="EMBL" id="PFH49183.1"/>
    </source>
</evidence>
<evidence type="ECO:0008006" key="6">
    <source>
        <dbReference type="Google" id="ProtNLM"/>
    </source>
</evidence>
<dbReference type="SUPFAM" id="SSF46579">
    <property type="entry name" value="Prefoldin"/>
    <property type="match status" value="1"/>
</dbReference>
<dbReference type="PANTHER" id="PTHR12674:SF2">
    <property type="entry name" value="PREFOLDIN SUBUNIT 5"/>
    <property type="match status" value="1"/>
</dbReference>
<sequence>MSSQNQPQTISIADLDVAQLADVRKQLEEELNHLTNSFAQLKQAQAKFKSCVKNVQELKSQNKDKTILVPLTNSLYVPGRLCDVEYVIVDVGTGYYVRKTREQAVKHYNDKVGFIQSNLETLEESIQKKRENLNYLIQVMQSKIQGQAQASSKS</sequence>
<dbReference type="InterPro" id="IPR011599">
    <property type="entry name" value="PFD_alpha_archaea"/>
</dbReference>
<dbReference type="STRING" id="703135.A0A2A9NND5"/>